<evidence type="ECO:0008006" key="6">
    <source>
        <dbReference type="Google" id="ProtNLM"/>
    </source>
</evidence>
<evidence type="ECO:0000259" key="2">
    <source>
        <dbReference type="Pfam" id="PF09967"/>
    </source>
</evidence>
<dbReference type="EMBL" id="LHXK01000006">
    <property type="protein sequence ID" value="KXA90368.1"/>
    <property type="molecule type" value="Genomic_DNA"/>
</dbReference>
<protein>
    <recommendedName>
        <fullName evidence="6">VWA-like domain-containing protein</fullName>
    </recommendedName>
</protein>
<feature type="region of interest" description="Disordered" evidence="1">
    <location>
        <begin position="208"/>
        <end position="272"/>
    </location>
</feature>
<sequence>MDKKAKKKMETARCQLLIDWGTFGSLITYLEPVEAPNYRAIMGTDGEHIYYNPEIVKETDLDELVGVNAHEVLHAALGHIWRQEDRDDRKWSAAEDYVTNLLVKQQFSIPDYGLYDRKYEGMSVEEVYEELPDQPDQPPQCPQCGSENLRGEIVEKVGPNKYKVKVRCQDCGYEWETVGEIKEGNGSSEDGEGIPMDWRTIDDHDEWEEAEGQGSGGGQEETEGQEKTGGSGKEQDGKGTAETGEPGASPRDLEEEWKRRTARVAQSAKAQGELPAGLERLVKDLLYPRVSWRNQLRRYVTSMGKESADWKRPNRKFLKSGFYFPTLKSERLEVAFAVDTSGSISDDDLRDFMSEVKGALDSFPSYKVRLLACDAKVHTKVTAERSEDFDDFIDEIRGAGGTDFRPVFDELENEPVKALVYLTDGRGTFPDEIPHFDTLWVIDNRDVEPPWGKVIRLAA</sequence>
<feature type="domain" description="VWA-like" evidence="2">
    <location>
        <begin position="334"/>
        <end position="457"/>
    </location>
</feature>
<dbReference type="InterPro" id="IPR036465">
    <property type="entry name" value="vWFA_dom_sf"/>
</dbReference>
<dbReference type="PATRIC" id="fig|1698260.3.peg.777"/>
<reference evidence="4 5" key="1">
    <citation type="journal article" date="2016" name="Sci. Rep.">
        <title>Metabolic traits of an uncultured archaeal lineage -MSBL1- from brine pools of the Red Sea.</title>
        <authorList>
            <person name="Mwirichia R."/>
            <person name="Alam I."/>
            <person name="Rashid M."/>
            <person name="Vinu M."/>
            <person name="Ba-Alawi W."/>
            <person name="Anthony Kamau A."/>
            <person name="Kamanda Ngugi D."/>
            <person name="Goker M."/>
            <person name="Klenk H.P."/>
            <person name="Bajic V."/>
            <person name="Stingl U."/>
        </authorList>
    </citation>
    <scope>NUCLEOTIDE SEQUENCE [LARGE SCALE GENOMIC DNA]</scope>
    <source>
        <strain evidence="4">SCGC-AAA259B11</strain>
    </source>
</reference>
<name>A0A133U864_9EURY</name>
<comment type="caution">
    <text evidence="4">The sequence shown here is derived from an EMBL/GenBank/DDBJ whole genome shotgun (WGS) entry which is preliminary data.</text>
</comment>
<evidence type="ECO:0000313" key="5">
    <source>
        <dbReference type="Proteomes" id="UP000070184"/>
    </source>
</evidence>
<dbReference type="Gene3D" id="3.40.50.410">
    <property type="entry name" value="von Willebrand factor, type A domain"/>
    <property type="match status" value="1"/>
</dbReference>
<dbReference type="InterPro" id="IPR025154">
    <property type="entry name" value="Put_metallopeptidase_dom"/>
</dbReference>
<gene>
    <name evidence="4" type="ORF">AKJ61_00780</name>
</gene>
<evidence type="ECO:0000313" key="4">
    <source>
        <dbReference type="EMBL" id="KXA90368.1"/>
    </source>
</evidence>
<dbReference type="InterPro" id="IPR018698">
    <property type="entry name" value="VWA-like_dom"/>
</dbReference>
<dbReference type="SUPFAM" id="SSF53300">
    <property type="entry name" value="vWA-like"/>
    <property type="match status" value="1"/>
</dbReference>
<dbReference type="Pfam" id="PF09967">
    <property type="entry name" value="DUF2201"/>
    <property type="match status" value="1"/>
</dbReference>
<dbReference type="PANTHER" id="PTHR38730:SF1">
    <property type="entry name" value="SLL7028 PROTEIN"/>
    <property type="match status" value="1"/>
</dbReference>
<dbReference type="Pfam" id="PF13203">
    <property type="entry name" value="DUF2201_N"/>
    <property type="match status" value="1"/>
</dbReference>
<dbReference type="AlphaFoldDB" id="A0A133U864"/>
<organism evidence="4 5">
    <name type="scientific">candidate division MSBL1 archaeon SCGC-AAA259B11</name>
    <dbReference type="NCBI Taxonomy" id="1698260"/>
    <lineage>
        <taxon>Archaea</taxon>
        <taxon>Methanobacteriati</taxon>
        <taxon>Methanobacteriota</taxon>
        <taxon>candidate division MSBL1</taxon>
    </lineage>
</organism>
<dbReference type="PANTHER" id="PTHR38730">
    <property type="entry name" value="SLL7028 PROTEIN"/>
    <property type="match status" value="1"/>
</dbReference>
<evidence type="ECO:0000259" key="3">
    <source>
        <dbReference type="Pfam" id="PF13203"/>
    </source>
</evidence>
<feature type="domain" description="Putative metallopeptidase" evidence="3">
    <location>
        <begin position="6"/>
        <end position="325"/>
    </location>
</feature>
<keyword evidence="5" id="KW-1185">Reference proteome</keyword>
<evidence type="ECO:0000256" key="1">
    <source>
        <dbReference type="SAM" id="MobiDB-lite"/>
    </source>
</evidence>
<proteinExistence type="predicted"/>
<dbReference type="Proteomes" id="UP000070184">
    <property type="component" value="Unassembled WGS sequence"/>
</dbReference>
<accession>A0A133U864</accession>